<dbReference type="InterPro" id="IPR013783">
    <property type="entry name" value="Ig-like_fold"/>
</dbReference>
<evidence type="ECO:0000313" key="1">
    <source>
        <dbReference type="EMBL" id="KJV06552.1"/>
    </source>
</evidence>
<comment type="caution">
    <text evidence="1">The sequence shown here is derived from an EMBL/GenBank/DDBJ whole genome shotgun (WGS) entry which is preliminary data.</text>
</comment>
<sequence>MFGVPSLALPPGNSSWRVRAKNQAGWGAWSAAKAFTVAPALTYYLNTLEKGDSYNYVNDASVATDLFNSLWRVLAAQKRRLLGVGIQCINAIPILSRPVFLAGSALPLQRF</sequence>
<accession>A0A0F3IIQ5</accession>
<evidence type="ECO:0000313" key="2">
    <source>
        <dbReference type="Proteomes" id="UP000033684"/>
    </source>
</evidence>
<organism evidence="1 2">
    <name type="scientific">Methylocucumis oryzae</name>
    <dbReference type="NCBI Taxonomy" id="1632867"/>
    <lineage>
        <taxon>Bacteria</taxon>
        <taxon>Pseudomonadati</taxon>
        <taxon>Pseudomonadota</taxon>
        <taxon>Gammaproteobacteria</taxon>
        <taxon>Methylococcales</taxon>
        <taxon>Methylococcaceae</taxon>
        <taxon>Methylocucumis</taxon>
    </lineage>
</organism>
<proteinExistence type="predicted"/>
<reference evidence="2" key="1">
    <citation type="submission" date="2015-03" db="EMBL/GenBank/DDBJ databases">
        <title>Draft genome sequence of a novel methanotroph (Sn10-6) isolated from flooded ricefield rhizosphere in India.</title>
        <authorList>
            <person name="Pandit P.S."/>
            <person name="Pore S.D."/>
            <person name="Arora P."/>
            <person name="Kapse N.G."/>
            <person name="Dhakephalkar P.K."/>
            <person name="Rahalkar M.C."/>
        </authorList>
    </citation>
    <scope>NUCLEOTIDE SEQUENCE [LARGE SCALE GENOMIC DNA]</scope>
    <source>
        <strain evidence="2">Sn10-6</strain>
    </source>
</reference>
<gene>
    <name evidence="1" type="ORF">VZ94_10475</name>
</gene>
<dbReference type="EMBL" id="LAJX01000102">
    <property type="protein sequence ID" value="KJV06552.1"/>
    <property type="molecule type" value="Genomic_DNA"/>
</dbReference>
<keyword evidence="2" id="KW-1185">Reference proteome</keyword>
<protein>
    <submittedName>
        <fullName evidence="1">Uncharacterized protein</fullName>
    </submittedName>
</protein>
<dbReference type="Proteomes" id="UP000033684">
    <property type="component" value="Unassembled WGS sequence"/>
</dbReference>
<dbReference type="AlphaFoldDB" id="A0A0F3IIQ5"/>
<name>A0A0F3IIQ5_9GAMM</name>
<dbReference type="Gene3D" id="2.60.40.10">
    <property type="entry name" value="Immunoglobulins"/>
    <property type="match status" value="1"/>
</dbReference>
<reference evidence="1 2" key="2">
    <citation type="journal article" date="2016" name="Microb. Ecol.">
        <title>Genome Characteristics of a Novel Type I Methanotroph (Sn10-6) Isolated from a Flooded Indian Rice Field.</title>
        <authorList>
            <person name="Rahalkar M.C."/>
            <person name="Pandit P.S."/>
            <person name="Dhakephalkar P.K."/>
            <person name="Pore S."/>
            <person name="Arora P."/>
            <person name="Kapse N."/>
        </authorList>
    </citation>
    <scope>NUCLEOTIDE SEQUENCE [LARGE SCALE GENOMIC DNA]</scope>
    <source>
        <strain evidence="1 2">Sn10-6</strain>
    </source>
</reference>